<dbReference type="EMBL" id="CP009359">
    <property type="protein sequence ID" value="AIW17531.1"/>
    <property type="molecule type" value="Genomic_DNA"/>
</dbReference>
<dbReference type="HOGENOM" id="CLU_1795702_0_0_6"/>
<gene>
    <name evidence="2" type="ORF">IX91_26090</name>
    <name evidence="3" type="ORF">VITU9109_02762</name>
</gene>
<keyword evidence="1" id="KW-0472">Membrane</keyword>
<evidence type="ECO:0000313" key="5">
    <source>
        <dbReference type="Proteomes" id="UP000030071"/>
    </source>
</evidence>
<dbReference type="KEGG" id="vtu:IX91_26090"/>
<proteinExistence type="predicted"/>
<reference evidence="2 5" key="3">
    <citation type="submission" date="2014-08" db="EMBL/GenBank/DDBJ databases">
        <title>First Complete Genome Sequence of the Shellfish Pathogen Vibrio tubiashii.</title>
        <authorList>
            <person name="Richards G.P."/>
            <person name="Needleman D.S."/>
            <person name="Watson M.A."/>
            <person name="Bono J.L."/>
        </authorList>
    </citation>
    <scope>NUCLEOTIDE SEQUENCE [LARGE SCALE GENOMIC DNA]</scope>
    <source>
        <strain evidence="2 5">ATCC 19109</strain>
        <plasmid evidence="2">p48</plasmid>
        <plasmid evidence="5">Plasmid p48</plasmid>
    </source>
</reference>
<dbReference type="Proteomes" id="UP000003836">
    <property type="component" value="Unassembled WGS sequence"/>
</dbReference>
<keyword evidence="1" id="KW-1133">Transmembrane helix</keyword>
<reference evidence="3 4" key="2">
    <citation type="journal article" date="2012" name="Int. J. Syst. Evol. Microbiol.">
        <title>Vibrio caribbeanicus sp. nov., isolated from the marine sponge Scleritoderma cyanea.</title>
        <authorList>
            <person name="Hoffmann M."/>
            <person name="Monday S.R."/>
            <person name="Allard M.W."/>
            <person name="Strain E.A."/>
            <person name="Whittaker P."/>
            <person name="Naum M."/>
            <person name="McCarthy P.J."/>
            <person name="Lopez J.V."/>
            <person name="Fischer M."/>
            <person name="Brown E.W."/>
        </authorList>
    </citation>
    <scope>NUCLEOTIDE SEQUENCE [LARGE SCALE GENOMIC DNA]</scope>
    <source>
        <strain evidence="3 4">ATCC 19109</strain>
    </source>
</reference>
<dbReference type="Proteomes" id="UP000030071">
    <property type="component" value="Plasmid p48"/>
</dbReference>
<evidence type="ECO:0000313" key="4">
    <source>
        <dbReference type="Proteomes" id="UP000003836"/>
    </source>
</evidence>
<dbReference type="EMBL" id="AFWI01000154">
    <property type="protein sequence ID" value="EGU54460.1"/>
    <property type="molecule type" value="Genomic_DNA"/>
</dbReference>
<keyword evidence="4" id="KW-1185">Reference proteome</keyword>
<evidence type="ECO:0000313" key="3">
    <source>
        <dbReference type="EMBL" id="EGU54460.1"/>
    </source>
</evidence>
<reference evidence="3" key="1">
    <citation type="submission" date="2011-08" db="EMBL/GenBank/DDBJ databases">
        <authorList>
            <person name="Hoffman M."/>
            <person name="Strain E.A."/>
            <person name="Brown E."/>
            <person name="Allard M.W."/>
        </authorList>
    </citation>
    <scope>NUCLEOTIDE SEQUENCE</scope>
    <source>
        <strain evidence="3">ATCC 19109</strain>
    </source>
</reference>
<dbReference type="RefSeq" id="WP_004745265.1">
    <property type="nucleotide sequence ID" value="NZ_AFWI01000154.1"/>
</dbReference>
<evidence type="ECO:0000256" key="1">
    <source>
        <dbReference type="SAM" id="Phobius"/>
    </source>
</evidence>
<sequence>MALMQKKKIRLVKICCLVLVVVAAIHILIDEVVKRTTQDLEQAFLNLSTGVSDALDFGKMDASSFSIEVAYENGYISPIAYDTYTKTDLITLTYTDSSVVLESKVDFEGFCDNHMVTLSLSGTECSKVGGSLKLSTFSGSKLKK</sequence>
<protein>
    <submittedName>
        <fullName evidence="2">Uncharacterized protein</fullName>
    </submittedName>
</protein>
<dbReference type="GeneID" id="23448198"/>
<dbReference type="AlphaFoldDB" id="F9T6Q5"/>
<keyword evidence="1" id="KW-0812">Transmembrane</keyword>
<accession>F9T6Q5</accession>
<keyword evidence="2" id="KW-0614">Plasmid</keyword>
<evidence type="ECO:0000313" key="2">
    <source>
        <dbReference type="EMBL" id="AIW17531.1"/>
    </source>
</evidence>
<organism evidence="2 5">
    <name type="scientific">Vibrio tubiashii ATCC 19109</name>
    <dbReference type="NCBI Taxonomy" id="1051646"/>
    <lineage>
        <taxon>Bacteria</taxon>
        <taxon>Pseudomonadati</taxon>
        <taxon>Pseudomonadota</taxon>
        <taxon>Gammaproteobacteria</taxon>
        <taxon>Vibrionales</taxon>
        <taxon>Vibrionaceae</taxon>
        <taxon>Vibrio</taxon>
        <taxon>Vibrio oreintalis group</taxon>
    </lineage>
</organism>
<feature type="transmembrane region" description="Helical" evidence="1">
    <location>
        <begin position="12"/>
        <end position="29"/>
    </location>
</feature>
<geneLocation type="plasmid" evidence="2 5">
    <name>p48</name>
</geneLocation>
<name>F9T6Q5_9VIBR</name>
<dbReference type="PATRIC" id="fig|1051646.9.peg.5089"/>